<reference evidence="6" key="1">
    <citation type="journal article" date="2019" name="Int. J. Syst. Evol. Microbiol.">
        <title>The Global Catalogue of Microorganisms (GCM) 10K type strain sequencing project: providing services to taxonomists for standard genome sequencing and annotation.</title>
        <authorList>
            <consortium name="The Broad Institute Genomics Platform"/>
            <consortium name="The Broad Institute Genome Sequencing Center for Infectious Disease"/>
            <person name="Wu L."/>
            <person name="Ma J."/>
        </authorList>
    </citation>
    <scope>NUCLEOTIDE SEQUENCE [LARGE SCALE GENOMIC DNA]</scope>
    <source>
        <strain evidence="6">JCM 18054</strain>
    </source>
</reference>
<dbReference type="PANTHER" id="PTHR43537:SF44">
    <property type="entry name" value="GNTR FAMILY REGULATORY PROTEIN"/>
    <property type="match status" value="1"/>
</dbReference>
<evidence type="ECO:0000256" key="2">
    <source>
        <dbReference type="ARBA" id="ARBA00023125"/>
    </source>
</evidence>
<dbReference type="SUPFAM" id="SSF48008">
    <property type="entry name" value="GntR ligand-binding domain-like"/>
    <property type="match status" value="1"/>
</dbReference>
<keyword evidence="2" id="KW-0238">DNA-binding</keyword>
<dbReference type="Gene3D" id="1.20.120.530">
    <property type="entry name" value="GntR ligand-binding domain-like"/>
    <property type="match status" value="1"/>
</dbReference>
<dbReference type="SMART" id="SM00345">
    <property type="entry name" value="HTH_GNTR"/>
    <property type="match status" value="1"/>
</dbReference>
<dbReference type="InterPro" id="IPR011711">
    <property type="entry name" value="GntR_C"/>
</dbReference>
<organism evidence="5 6">
    <name type="scientific">Amycolatopsis dongchuanensis</name>
    <dbReference type="NCBI Taxonomy" id="1070866"/>
    <lineage>
        <taxon>Bacteria</taxon>
        <taxon>Bacillati</taxon>
        <taxon>Actinomycetota</taxon>
        <taxon>Actinomycetes</taxon>
        <taxon>Pseudonocardiales</taxon>
        <taxon>Pseudonocardiaceae</taxon>
        <taxon>Amycolatopsis</taxon>
    </lineage>
</organism>
<dbReference type="EMBL" id="BAABIB010000145">
    <property type="protein sequence ID" value="GAA4665990.1"/>
    <property type="molecule type" value="Genomic_DNA"/>
</dbReference>
<dbReference type="Proteomes" id="UP001500192">
    <property type="component" value="Unassembled WGS sequence"/>
</dbReference>
<dbReference type="InterPro" id="IPR036388">
    <property type="entry name" value="WH-like_DNA-bd_sf"/>
</dbReference>
<dbReference type="Pfam" id="PF07729">
    <property type="entry name" value="FCD"/>
    <property type="match status" value="1"/>
</dbReference>
<evidence type="ECO:0000256" key="3">
    <source>
        <dbReference type="ARBA" id="ARBA00023163"/>
    </source>
</evidence>
<name>A0ABP8VKU1_9PSEU</name>
<dbReference type="SUPFAM" id="SSF46785">
    <property type="entry name" value="Winged helix' DNA-binding domain"/>
    <property type="match status" value="1"/>
</dbReference>
<keyword evidence="6" id="KW-1185">Reference proteome</keyword>
<comment type="caution">
    <text evidence="5">The sequence shown here is derived from an EMBL/GenBank/DDBJ whole genome shotgun (WGS) entry which is preliminary data.</text>
</comment>
<evidence type="ECO:0000313" key="6">
    <source>
        <dbReference type="Proteomes" id="UP001500192"/>
    </source>
</evidence>
<dbReference type="SMART" id="SM00895">
    <property type="entry name" value="FCD"/>
    <property type="match status" value="1"/>
</dbReference>
<dbReference type="Gene3D" id="1.10.10.10">
    <property type="entry name" value="Winged helix-like DNA-binding domain superfamily/Winged helix DNA-binding domain"/>
    <property type="match status" value="1"/>
</dbReference>
<dbReference type="InterPro" id="IPR000524">
    <property type="entry name" value="Tscrpt_reg_HTH_GntR"/>
</dbReference>
<evidence type="ECO:0000259" key="4">
    <source>
        <dbReference type="PROSITE" id="PS50949"/>
    </source>
</evidence>
<gene>
    <name evidence="5" type="ORF">GCM10023214_69440</name>
</gene>
<evidence type="ECO:0000313" key="5">
    <source>
        <dbReference type="EMBL" id="GAA4665990.1"/>
    </source>
</evidence>
<dbReference type="PANTHER" id="PTHR43537">
    <property type="entry name" value="TRANSCRIPTIONAL REGULATOR, GNTR FAMILY"/>
    <property type="match status" value="1"/>
</dbReference>
<keyword evidence="1" id="KW-0805">Transcription regulation</keyword>
<feature type="domain" description="HTH gntR-type" evidence="4">
    <location>
        <begin position="9"/>
        <end position="76"/>
    </location>
</feature>
<proteinExistence type="predicted"/>
<keyword evidence="3" id="KW-0804">Transcription</keyword>
<accession>A0ABP8VKU1</accession>
<dbReference type="InterPro" id="IPR036390">
    <property type="entry name" value="WH_DNA-bd_sf"/>
</dbReference>
<dbReference type="InterPro" id="IPR008920">
    <property type="entry name" value="TF_FadR/GntR_C"/>
</dbReference>
<sequence length="236" mass="26141">MVYGHIVADGRHARVLDELGTAIASGEIPPGTVLRLEQLQEEYGASRTVAREVVRALEVMRLTSSKRRVGITVRDPADWNHFDPRLIGWQLDGASREQALRMLMELRWAVEPTAARFAALRATPEERGRLRALASRLQSTAKARDLDTFLRHDIAFHHVVLAASANPMFCQLSDVVAQVLTGRTEHGLMPPEPQPEAVALHVRVALAVDGGDADEAEEAMRGIMEQARDEVAEQFE</sequence>
<dbReference type="Pfam" id="PF00392">
    <property type="entry name" value="GntR"/>
    <property type="match status" value="1"/>
</dbReference>
<protein>
    <submittedName>
        <fullName evidence="5">FCD domain-containing protein</fullName>
    </submittedName>
</protein>
<evidence type="ECO:0000256" key="1">
    <source>
        <dbReference type="ARBA" id="ARBA00023015"/>
    </source>
</evidence>
<dbReference type="PROSITE" id="PS50949">
    <property type="entry name" value="HTH_GNTR"/>
    <property type="match status" value="1"/>
</dbReference>